<accession>A0AAD1XT23</accession>
<evidence type="ECO:0000313" key="2">
    <source>
        <dbReference type="EMBL" id="CAI2378417.1"/>
    </source>
</evidence>
<feature type="region of interest" description="Disordered" evidence="1">
    <location>
        <begin position="416"/>
        <end position="449"/>
    </location>
</feature>
<organism evidence="2 3">
    <name type="scientific">Euplotes crassus</name>
    <dbReference type="NCBI Taxonomy" id="5936"/>
    <lineage>
        <taxon>Eukaryota</taxon>
        <taxon>Sar</taxon>
        <taxon>Alveolata</taxon>
        <taxon>Ciliophora</taxon>
        <taxon>Intramacronucleata</taxon>
        <taxon>Spirotrichea</taxon>
        <taxon>Hypotrichia</taxon>
        <taxon>Euplotida</taxon>
        <taxon>Euplotidae</taxon>
        <taxon>Moneuplotes</taxon>
    </lineage>
</organism>
<dbReference type="AlphaFoldDB" id="A0AAD1XT23"/>
<dbReference type="Proteomes" id="UP001295684">
    <property type="component" value="Unassembled WGS sequence"/>
</dbReference>
<keyword evidence="3" id="KW-1185">Reference proteome</keyword>
<dbReference type="EMBL" id="CAMPGE010020138">
    <property type="protein sequence ID" value="CAI2378417.1"/>
    <property type="molecule type" value="Genomic_DNA"/>
</dbReference>
<feature type="compositionally biased region" description="Basic and acidic residues" evidence="1">
    <location>
        <begin position="341"/>
        <end position="350"/>
    </location>
</feature>
<feature type="region of interest" description="Disordered" evidence="1">
    <location>
        <begin position="330"/>
        <end position="359"/>
    </location>
</feature>
<protein>
    <submittedName>
        <fullName evidence="2">Uncharacterized protein</fullName>
    </submittedName>
</protein>
<sequence length="735" mass="85018">MTNTLRGRHRRNKYGDMFPKFSDKIRSIDPKRGTKSNSEVCEKSSRMPPEYKVKKFIGSSRTKTIVSKIESQISKFQDKAIMKSLEGTFTQDIKLISSCADKYHLNDFSPDNSHIIESIGNKAAREETEENFSINSQQNAFIEVASFSNVDGIDPVTQDNDFFMANPRECESRGDQKFKNTSEVHHSGTNKSSINNSIIEQKKSSFRRKMRKKKTAKNVTSYFGGKKIQHNDPRKINMENIRINSFDLKSDLVGATSATSAVKTRPMSADTSLNLVMSHENMRQKVKYGKKVSDAFSKQRINQTIDHTFKKRYRVFSASPRKRALNMKFRPTSFKPPTKASELKRLENRVKSAPGPKLKVRVTTVQKDIISRADQVIKNEMRNDLQTQREPQKNVKKNLVRNDTFHLRGSFSISGWTPKKSKSRKFSDQGKLSDNQKPQKSVHPETKMMTGLRKKRSFMVKSKEEYDQTEISYLTKKISQMEARIEEDYKPKSGEGTKILKFTDCPLDLTQWVKNSSTRPKPFQPKISEFPLEMLYNPKFDELERYFDIEEKNEKVRTLKIIPVIVMIDERYSRNSDQKKAAKIDMKLLEDNTVHEYIYPTGIPSKKGCVVIPDPLPFDQIKYEQGRMSKKFNRIRREQNIKRLRSTQNIPNVQPLKSSLVSRRYAFAKKLIPLDSRGVSRKKNLDLFINEASIMSATLPSYSKEIPYETTLKHLKENRHEHVLTYLDDSLSQTA</sequence>
<gene>
    <name evidence="2" type="ORF">ECRASSUSDP1_LOCUS19812</name>
</gene>
<feature type="region of interest" description="Disordered" evidence="1">
    <location>
        <begin position="171"/>
        <end position="198"/>
    </location>
</feature>
<evidence type="ECO:0000256" key="1">
    <source>
        <dbReference type="SAM" id="MobiDB-lite"/>
    </source>
</evidence>
<name>A0AAD1XT23_EUPCR</name>
<evidence type="ECO:0000313" key="3">
    <source>
        <dbReference type="Proteomes" id="UP001295684"/>
    </source>
</evidence>
<comment type="caution">
    <text evidence="2">The sequence shown here is derived from an EMBL/GenBank/DDBJ whole genome shotgun (WGS) entry which is preliminary data.</text>
</comment>
<proteinExistence type="predicted"/>
<feature type="compositionally biased region" description="Polar residues" evidence="1">
    <location>
        <begin position="430"/>
        <end position="439"/>
    </location>
</feature>
<feature type="compositionally biased region" description="Basic and acidic residues" evidence="1">
    <location>
        <begin position="171"/>
        <end position="186"/>
    </location>
</feature>
<reference evidence="2" key="1">
    <citation type="submission" date="2023-07" db="EMBL/GenBank/DDBJ databases">
        <authorList>
            <consortium name="AG Swart"/>
            <person name="Singh M."/>
            <person name="Singh A."/>
            <person name="Seah K."/>
            <person name="Emmerich C."/>
        </authorList>
    </citation>
    <scope>NUCLEOTIDE SEQUENCE</scope>
    <source>
        <strain evidence="2">DP1</strain>
    </source>
</reference>
<feature type="compositionally biased region" description="Polar residues" evidence="1">
    <location>
        <begin position="187"/>
        <end position="198"/>
    </location>
</feature>